<evidence type="ECO:0000313" key="2">
    <source>
        <dbReference type="Proteomes" id="UP000886595"/>
    </source>
</evidence>
<proteinExistence type="predicted"/>
<name>A0A8X7VRY6_BRACI</name>
<dbReference type="AlphaFoldDB" id="A0A8X7VRY6"/>
<sequence length="88" mass="10227">MDPAVVAVAEVIRGDCPGNRRFARVWSWLVRHSSMDSGEERTKTGGHPNLRKRTGLWRELARHERFGELSNFTEMGEMRAKKMKKKEE</sequence>
<protein>
    <submittedName>
        <fullName evidence="1">Uncharacterized protein</fullName>
    </submittedName>
</protein>
<gene>
    <name evidence="1" type="ORF">Bca52824_019523</name>
</gene>
<dbReference type="Proteomes" id="UP000886595">
    <property type="component" value="Unassembled WGS sequence"/>
</dbReference>
<organism evidence="1 2">
    <name type="scientific">Brassica carinata</name>
    <name type="common">Ethiopian mustard</name>
    <name type="synonym">Abyssinian cabbage</name>
    <dbReference type="NCBI Taxonomy" id="52824"/>
    <lineage>
        <taxon>Eukaryota</taxon>
        <taxon>Viridiplantae</taxon>
        <taxon>Streptophyta</taxon>
        <taxon>Embryophyta</taxon>
        <taxon>Tracheophyta</taxon>
        <taxon>Spermatophyta</taxon>
        <taxon>Magnoliopsida</taxon>
        <taxon>eudicotyledons</taxon>
        <taxon>Gunneridae</taxon>
        <taxon>Pentapetalae</taxon>
        <taxon>rosids</taxon>
        <taxon>malvids</taxon>
        <taxon>Brassicales</taxon>
        <taxon>Brassicaceae</taxon>
        <taxon>Brassiceae</taxon>
        <taxon>Brassica</taxon>
    </lineage>
</organism>
<comment type="caution">
    <text evidence="1">The sequence shown here is derived from an EMBL/GenBank/DDBJ whole genome shotgun (WGS) entry which is preliminary data.</text>
</comment>
<accession>A0A8X7VRY6</accession>
<keyword evidence="2" id="KW-1185">Reference proteome</keyword>
<dbReference type="EMBL" id="JAAMPC010000004">
    <property type="protein sequence ID" value="KAG2316401.1"/>
    <property type="molecule type" value="Genomic_DNA"/>
</dbReference>
<evidence type="ECO:0000313" key="1">
    <source>
        <dbReference type="EMBL" id="KAG2316401.1"/>
    </source>
</evidence>
<reference evidence="1 2" key="1">
    <citation type="submission" date="2020-02" db="EMBL/GenBank/DDBJ databases">
        <authorList>
            <person name="Ma Q."/>
            <person name="Huang Y."/>
            <person name="Song X."/>
            <person name="Pei D."/>
        </authorList>
    </citation>
    <scope>NUCLEOTIDE SEQUENCE [LARGE SCALE GENOMIC DNA]</scope>
    <source>
        <strain evidence="1">Sxm20200214</strain>
        <tissue evidence="1">Leaf</tissue>
    </source>
</reference>